<organism evidence="1 2">
    <name type="scientific">Coffea canephora</name>
    <name type="common">Robusta coffee</name>
    <dbReference type="NCBI Taxonomy" id="49390"/>
    <lineage>
        <taxon>Eukaryota</taxon>
        <taxon>Viridiplantae</taxon>
        <taxon>Streptophyta</taxon>
        <taxon>Embryophyta</taxon>
        <taxon>Tracheophyta</taxon>
        <taxon>Spermatophyta</taxon>
        <taxon>Magnoliopsida</taxon>
        <taxon>eudicotyledons</taxon>
        <taxon>Gunneridae</taxon>
        <taxon>Pentapetalae</taxon>
        <taxon>asterids</taxon>
        <taxon>lamiids</taxon>
        <taxon>Gentianales</taxon>
        <taxon>Rubiaceae</taxon>
        <taxon>Ixoroideae</taxon>
        <taxon>Gardenieae complex</taxon>
        <taxon>Bertiereae - Coffeeae clade</taxon>
        <taxon>Coffeeae</taxon>
        <taxon>Coffea</taxon>
    </lineage>
</organism>
<keyword evidence="2" id="KW-1185">Reference proteome</keyword>
<evidence type="ECO:0000313" key="1">
    <source>
        <dbReference type="EMBL" id="CDP08550.1"/>
    </source>
</evidence>
<gene>
    <name evidence="1" type="ORF">GSCOC_T00027508001</name>
</gene>
<dbReference type="GO" id="GO:0004497">
    <property type="term" value="F:monooxygenase activity"/>
    <property type="evidence" value="ECO:0007669"/>
    <property type="project" value="InterPro"/>
</dbReference>
<dbReference type="GO" id="GO:0005506">
    <property type="term" value="F:iron ion binding"/>
    <property type="evidence" value="ECO:0007669"/>
    <property type="project" value="InterPro"/>
</dbReference>
<dbReference type="AlphaFoldDB" id="A0A068UJ16"/>
<dbReference type="Pfam" id="PF00067">
    <property type="entry name" value="p450"/>
    <property type="match status" value="1"/>
</dbReference>
<dbReference type="InParanoid" id="A0A068UJ16"/>
<protein>
    <submittedName>
        <fullName evidence="1">Uncharacterized protein</fullName>
    </submittedName>
</protein>
<dbReference type="GO" id="GO:0016705">
    <property type="term" value="F:oxidoreductase activity, acting on paired donors, with incorporation or reduction of molecular oxygen"/>
    <property type="evidence" value="ECO:0007669"/>
    <property type="project" value="InterPro"/>
</dbReference>
<dbReference type="InterPro" id="IPR001128">
    <property type="entry name" value="Cyt_P450"/>
</dbReference>
<dbReference type="EMBL" id="HG739118">
    <property type="protein sequence ID" value="CDP08550.1"/>
    <property type="molecule type" value="Genomic_DNA"/>
</dbReference>
<evidence type="ECO:0000313" key="2">
    <source>
        <dbReference type="Proteomes" id="UP000295252"/>
    </source>
</evidence>
<dbReference type="Proteomes" id="UP000295252">
    <property type="component" value="Chromosome IV"/>
</dbReference>
<name>A0A068UJ16_COFCA</name>
<dbReference type="Gene3D" id="1.10.630.10">
    <property type="entry name" value="Cytochrome P450"/>
    <property type="match status" value="1"/>
</dbReference>
<reference evidence="2" key="1">
    <citation type="journal article" date="2014" name="Science">
        <title>The coffee genome provides insight into the convergent evolution of caffeine biosynthesis.</title>
        <authorList>
            <person name="Denoeud F."/>
            <person name="Carretero-Paulet L."/>
            <person name="Dereeper A."/>
            <person name="Droc G."/>
            <person name="Guyot R."/>
            <person name="Pietrella M."/>
            <person name="Zheng C."/>
            <person name="Alberti A."/>
            <person name="Anthony F."/>
            <person name="Aprea G."/>
            <person name="Aury J.M."/>
            <person name="Bento P."/>
            <person name="Bernard M."/>
            <person name="Bocs S."/>
            <person name="Campa C."/>
            <person name="Cenci A."/>
            <person name="Combes M.C."/>
            <person name="Crouzillat D."/>
            <person name="Da Silva C."/>
            <person name="Daddiego L."/>
            <person name="De Bellis F."/>
            <person name="Dussert S."/>
            <person name="Garsmeur O."/>
            <person name="Gayraud T."/>
            <person name="Guignon V."/>
            <person name="Jahn K."/>
            <person name="Jamilloux V."/>
            <person name="Joet T."/>
            <person name="Labadie K."/>
            <person name="Lan T."/>
            <person name="Leclercq J."/>
            <person name="Lepelley M."/>
            <person name="Leroy T."/>
            <person name="Li L.T."/>
            <person name="Librado P."/>
            <person name="Lopez L."/>
            <person name="Munoz A."/>
            <person name="Noel B."/>
            <person name="Pallavicini A."/>
            <person name="Perrotta G."/>
            <person name="Poncet V."/>
            <person name="Pot D."/>
            <person name="Priyono X."/>
            <person name="Rigoreau M."/>
            <person name="Rouard M."/>
            <person name="Rozas J."/>
            <person name="Tranchant-Dubreuil C."/>
            <person name="VanBuren R."/>
            <person name="Zhang Q."/>
            <person name="Andrade A.C."/>
            <person name="Argout X."/>
            <person name="Bertrand B."/>
            <person name="de Kochko A."/>
            <person name="Graziosi G."/>
            <person name="Henry R.J."/>
            <person name="Jayarama X."/>
            <person name="Ming R."/>
            <person name="Nagai C."/>
            <person name="Rounsley S."/>
            <person name="Sankoff D."/>
            <person name="Giuliano G."/>
            <person name="Albert V.A."/>
            <person name="Wincker P."/>
            <person name="Lashermes P."/>
        </authorList>
    </citation>
    <scope>NUCLEOTIDE SEQUENCE [LARGE SCALE GENOMIC DNA]</scope>
    <source>
        <strain evidence="2">cv. DH200-94</strain>
    </source>
</reference>
<dbReference type="InterPro" id="IPR036396">
    <property type="entry name" value="Cyt_P450_sf"/>
</dbReference>
<dbReference type="SUPFAM" id="SSF48264">
    <property type="entry name" value="Cytochrome P450"/>
    <property type="match status" value="1"/>
</dbReference>
<dbReference type="Gramene" id="CDP08550">
    <property type="protein sequence ID" value="CDP08550"/>
    <property type="gene ID" value="GSCOC_T00027508001"/>
</dbReference>
<dbReference type="PhylomeDB" id="A0A068UJ16"/>
<dbReference type="GO" id="GO:0020037">
    <property type="term" value="F:heme binding"/>
    <property type="evidence" value="ECO:0007669"/>
    <property type="project" value="InterPro"/>
</dbReference>
<proteinExistence type="predicted"/>
<sequence>MPHCAVQSCKVMDYGVPRNSLVLVNVYAIGRDPKT</sequence>
<accession>A0A068UJ16</accession>